<keyword evidence="3 5" id="KW-1133">Transmembrane helix</keyword>
<dbReference type="Pfam" id="PF07690">
    <property type="entry name" value="MFS_1"/>
    <property type="match status" value="1"/>
</dbReference>
<feature type="transmembrane region" description="Helical" evidence="5">
    <location>
        <begin position="76"/>
        <end position="94"/>
    </location>
</feature>
<comment type="caution">
    <text evidence="6">The sequence shown here is derived from an EMBL/GenBank/DDBJ whole genome shotgun (WGS) entry which is preliminary data.</text>
</comment>
<dbReference type="InterPro" id="IPR036259">
    <property type="entry name" value="MFS_trans_sf"/>
</dbReference>
<keyword evidence="4 5" id="KW-0472">Membrane</keyword>
<evidence type="ECO:0000256" key="1">
    <source>
        <dbReference type="ARBA" id="ARBA00004141"/>
    </source>
</evidence>
<comment type="subcellular location">
    <subcellularLocation>
        <location evidence="1">Membrane</location>
        <topology evidence="1">Multi-pass membrane protein</topology>
    </subcellularLocation>
</comment>
<feature type="transmembrane region" description="Helical" evidence="5">
    <location>
        <begin position="343"/>
        <end position="362"/>
    </location>
</feature>
<feature type="transmembrane region" description="Helical" evidence="5">
    <location>
        <begin position="50"/>
        <end position="69"/>
    </location>
</feature>
<reference evidence="6" key="1">
    <citation type="journal article" date="2019" name="bioRxiv">
        <title>The Genome of the Zebra Mussel, Dreissena polymorpha: A Resource for Invasive Species Research.</title>
        <authorList>
            <person name="McCartney M.A."/>
            <person name="Auch B."/>
            <person name="Kono T."/>
            <person name="Mallez S."/>
            <person name="Zhang Y."/>
            <person name="Obille A."/>
            <person name="Becker A."/>
            <person name="Abrahante J.E."/>
            <person name="Garbe J."/>
            <person name="Badalamenti J.P."/>
            <person name="Herman A."/>
            <person name="Mangelson H."/>
            <person name="Liachko I."/>
            <person name="Sullivan S."/>
            <person name="Sone E.D."/>
            <person name="Koren S."/>
            <person name="Silverstein K.A.T."/>
            <person name="Beckman K.B."/>
            <person name="Gohl D.M."/>
        </authorList>
    </citation>
    <scope>NUCLEOTIDE SEQUENCE</scope>
    <source>
        <strain evidence="6">Duluth1</strain>
        <tissue evidence="6">Whole animal</tissue>
    </source>
</reference>
<feature type="transmembrane region" description="Helical" evidence="5">
    <location>
        <begin position="312"/>
        <end position="331"/>
    </location>
</feature>
<accession>A0A9D3YQU8</accession>
<feature type="transmembrane region" description="Helical" evidence="5">
    <location>
        <begin position="106"/>
        <end position="127"/>
    </location>
</feature>
<dbReference type="GO" id="GO:0022857">
    <property type="term" value="F:transmembrane transporter activity"/>
    <property type="evidence" value="ECO:0007669"/>
    <property type="project" value="InterPro"/>
</dbReference>
<evidence type="ECO:0000313" key="7">
    <source>
        <dbReference type="Proteomes" id="UP000828390"/>
    </source>
</evidence>
<organism evidence="6 7">
    <name type="scientific">Dreissena polymorpha</name>
    <name type="common">Zebra mussel</name>
    <name type="synonym">Mytilus polymorpha</name>
    <dbReference type="NCBI Taxonomy" id="45954"/>
    <lineage>
        <taxon>Eukaryota</taxon>
        <taxon>Metazoa</taxon>
        <taxon>Spiralia</taxon>
        <taxon>Lophotrochozoa</taxon>
        <taxon>Mollusca</taxon>
        <taxon>Bivalvia</taxon>
        <taxon>Autobranchia</taxon>
        <taxon>Heteroconchia</taxon>
        <taxon>Euheterodonta</taxon>
        <taxon>Imparidentia</taxon>
        <taxon>Neoheterodontei</taxon>
        <taxon>Myida</taxon>
        <taxon>Dreissenoidea</taxon>
        <taxon>Dreissenidae</taxon>
        <taxon>Dreissena</taxon>
    </lineage>
</organism>
<dbReference type="OrthoDB" id="410267at2759"/>
<evidence type="ECO:0000256" key="5">
    <source>
        <dbReference type="SAM" id="Phobius"/>
    </source>
</evidence>
<dbReference type="InterPro" id="IPR011701">
    <property type="entry name" value="MFS"/>
</dbReference>
<name>A0A9D3YQU8_DREPO</name>
<dbReference type="Gene3D" id="1.20.1250.20">
    <property type="entry name" value="MFS general substrate transporter like domains"/>
    <property type="match status" value="2"/>
</dbReference>
<feature type="transmembrane region" description="Helical" evidence="5">
    <location>
        <begin position="445"/>
        <end position="466"/>
    </location>
</feature>
<feature type="transmembrane region" description="Helical" evidence="5">
    <location>
        <begin position="368"/>
        <end position="391"/>
    </location>
</feature>
<protein>
    <recommendedName>
        <fullName evidence="8">Nodulin-like domain-containing protein</fullName>
    </recommendedName>
</protein>
<evidence type="ECO:0000313" key="6">
    <source>
        <dbReference type="EMBL" id="KAH3704436.1"/>
    </source>
</evidence>
<evidence type="ECO:0008006" key="8">
    <source>
        <dbReference type="Google" id="ProtNLM"/>
    </source>
</evidence>
<feature type="transmembrane region" description="Helical" evidence="5">
    <location>
        <begin position="139"/>
        <end position="161"/>
    </location>
</feature>
<feature type="transmembrane region" description="Helical" evidence="5">
    <location>
        <begin position="403"/>
        <end position="425"/>
    </location>
</feature>
<evidence type="ECO:0000256" key="3">
    <source>
        <dbReference type="ARBA" id="ARBA00022989"/>
    </source>
</evidence>
<evidence type="ECO:0000256" key="2">
    <source>
        <dbReference type="ARBA" id="ARBA00022692"/>
    </source>
</evidence>
<sequence length="476" mass="52835">MEISRLLTLKLLCLFIGCLAKFTTGSLFVFNVYQNAIKDTFNYTQQEVELMSSMLNMGLGIGFLPGMFFDRFGPQLTSFVGLLVSVSAYMLIWSTTRYVHFYSSNAWLMAIYFFICGLGSVFTYMVALNTNVINFNPKYSGMIVGILNAFFAGSPSIYATIYYNVFTHGDSTVTSNQDYPGFMLMFAISFAVVDILCIIFMKLYPDENPLFERFDQESSNDVVGVEEHTTIDPHHEVFNFKNGTSINSNVSPPSPAVNPLAEREMSLTEILMTFDYQILIWMIGFASAIGLVYANNITVISKSVKLDHHDNVLTIIIPITNAVVSAAVGIFSDYFKDRLPRTWILIACCVFFTLSQVLVFIFADVYGILILSLILLGIGIAILWTITPTVVKENFYVGNLGRNWGIAILLAALIGFGIQEAFGAIYDHKATGTVDQKVCYGMQCVRGGTAVVITCGGISIALGLIMQLKQRCCKRN</sequence>
<dbReference type="PANTHER" id="PTHR21576:SF158">
    <property type="entry name" value="RIBOSOMAL RNA-PROCESSING PROTEIN 12-LIKE CONSERVED DOMAIN-CONTAINING PROTEIN"/>
    <property type="match status" value="1"/>
</dbReference>
<dbReference type="SUPFAM" id="SSF103473">
    <property type="entry name" value="MFS general substrate transporter"/>
    <property type="match status" value="1"/>
</dbReference>
<dbReference type="Proteomes" id="UP000828390">
    <property type="component" value="Unassembled WGS sequence"/>
</dbReference>
<dbReference type="AlphaFoldDB" id="A0A9D3YQU8"/>
<evidence type="ECO:0000256" key="4">
    <source>
        <dbReference type="ARBA" id="ARBA00023136"/>
    </source>
</evidence>
<dbReference type="EMBL" id="JAIWYP010000015">
    <property type="protein sequence ID" value="KAH3704436.1"/>
    <property type="molecule type" value="Genomic_DNA"/>
</dbReference>
<gene>
    <name evidence="6" type="ORF">DPMN_079492</name>
</gene>
<proteinExistence type="predicted"/>
<reference evidence="6" key="2">
    <citation type="submission" date="2020-11" db="EMBL/GenBank/DDBJ databases">
        <authorList>
            <person name="McCartney M.A."/>
            <person name="Auch B."/>
            <person name="Kono T."/>
            <person name="Mallez S."/>
            <person name="Becker A."/>
            <person name="Gohl D.M."/>
            <person name="Silverstein K.A.T."/>
            <person name="Koren S."/>
            <person name="Bechman K.B."/>
            <person name="Herman A."/>
            <person name="Abrahante J.E."/>
            <person name="Garbe J."/>
        </authorList>
    </citation>
    <scope>NUCLEOTIDE SEQUENCE</scope>
    <source>
        <strain evidence="6">Duluth1</strain>
        <tissue evidence="6">Whole animal</tissue>
    </source>
</reference>
<keyword evidence="7" id="KW-1185">Reference proteome</keyword>
<dbReference type="GO" id="GO:0016020">
    <property type="term" value="C:membrane"/>
    <property type="evidence" value="ECO:0007669"/>
    <property type="project" value="UniProtKB-SubCell"/>
</dbReference>
<feature type="transmembrane region" description="Helical" evidence="5">
    <location>
        <begin position="181"/>
        <end position="204"/>
    </location>
</feature>
<dbReference type="PANTHER" id="PTHR21576">
    <property type="entry name" value="UNCHARACTERIZED NODULIN-LIKE PROTEIN"/>
    <property type="match status" value="1"/>
</dbReference>
<keyword evidence="2 5" id="KW-0812">Transmembrane</keyword>
<feature type="transmembrane region" description="Helical" evidence="5">
    <location>
        <begin position="278"/>
        <end position="300"/>
    </location>
</feature>